<keyword evidence="3" id="KW-0336">GPI-anchor</keyword>
<evidence type="ECO:0000259" key="8">
    <source>
        <dbReference type="Pfam" id="PF00913"/>
    </source>
</evidence>
<evidence type="ECO:0000256" key="4">
    <source>
        <dbReference type="ARBA" id="ARBA00023136"/>
    </source>
</evidence>
<dbReference type="VEuPathDB" id="TriTrypDB:Tb927.5.5510"/>
<dbReference type="GO" id="GO:0042783">
    <property type="term" value="P:symbiont-mediated evasion of host immune response"/>
    <property type="evidence" value="ECO:0007669"/>
    <property type="project" value="InterPro"/>
</dbReference>
<dbReference type="Pfam" id="PF00913">
    <property type="entry name" value="Trypan_glycop"/>
    <property type="match status" value="1"/>
</dbReference>
<reference evidence="9" key="2">
    <citation type="journal article" date="2014" name="Mol. Biochem. Parasitol.">
        <title>Capturing the variant surface glycoprotein repertoire (the VSGnome) of Trypanosoma brucei Lister 427.</title>
        <authorList>
            <person name="Cross G.A."/>
            <person name="Kim H.S."/>
            <person name="Wickstead B."/>
        </authorList>
    </citation>
    <scope>NUCLEOTIDE SEQUENCE</scope>
    <source>
        <strain evidence="9">Lister 427</strain>
    </source>
</reference>
<evidence type="ECO:0000256" key="2">
    <source>
        <dbReference type="ARBA" id="ARBA00022475"/>
    </source>
</evidence>
<dbReference type="VEuPathDB" id="TriTrypDB:Tb427_000512800"/>
<keyword evidence="2" id="KW-1003">Cell membrane</keyword>
<name>M4SUY0_9TRYP</name>
<dbReference type="Gene3D" id="1.10.470.10">
    <property type="entry name" value="Variant Surface Glycoprotein, subunit A, domain 2"/>
    <property type="match status" value="1"/>
</dbReference>
<feature type="domain" description="Trypanosome variant surface glycoprotein A-type N-terminal" evidence="8">
    <location>
        <begin position="30"/>
        <end position="386"/>
    </location>
</feature>
<evidence type="ECO:0000256" key="1">
    <source>
        <dbReference type="ARBA" id="ARBA00004609"/>
    </source>
</evidence>
<evidence type="ECO:0000256" key="5">
    <source>
        <dbReference type="ARBA" id="ARBA00023180"/>
    </source>
</evidence>
<organism evidence="9">
    <name type="scientific">Trypanosoma brucei</name>
    <dbReference type="NCBI Taxonomy" id="5691"/>
    <lineage>
        <taxon>Eukaryota</taxon>
        <taxon>Discoba</taxon>
        <taxon>Euglenozoa</taxon>
        <taxon>Kinetoplastea</taxon>
        <taxon>Metakinetoplastina</taxon>
        <taxon>Trypanosomatida</taxon>
        <taxon>Trypanosomatidae</taxon>
        <taxon>Trypanosoma</taxon>
    </lineage>
</organism>
<accession>M4SUY0</accession>
<dbReference type="InterPro" id="IPR001812">
    <property type="entry name" value="Trypano_VSG_A_N_dom"/>
</dbReference>
<protein>
    <submittedName>
        <fullName evidence="9">Variant surface glycoprotein 1248</fullName>
    </submittedName>
</protein>
<dbReference type="SUPFAM" id="SSF58087">
    <property type="entry name" value="Variant surface glycoprotein (N-terminal domain)"/>
    <property type="match status" value="1"/>
</dbReference>
<evidence type="ECO:0000256" key="3">
    <source>
        <dbReference type="ARBA" id="ARBA00022622"/>
    </source>
</evidence>
<evidence type="ECO:0000256" key="7">
    <source>
        <dbReference type="SAM" id="SignalP"/>
    </source>
</evidence>
<reference evidence="9" key="1">
    <citation type="submission" date="2013-02" db="EMBL/GenBank/DDBJ databases">
        <authorList>
            <person name="Cross G.A.M."/>
            <person name="Kim H.-S."/>
            <person name="Wickstead B."/>
        </authorList>
    </citation>
    <scope>NUCLEOTIDE SEQUENCE</scope>
    <source>
        <strain evidence="9">Lister 427</strain>
    </source>
</reference>
<keyword evidence="7" id="KW-0732">Signal</keyword>
<dbReference type="GO" id="GO:0005886">
    <property type="term" value="C:plasma membrane"/>
    <property type="evidence" value="ECO:0007669"/>
    <property type="project" value="UniProtKB-SubCell"/>
</dbReference>
<keyword evidence="4" id="KW-0472">Membrane</keyword>
<dbReference type="GO" id="GO:0098552">
    <property type="term" value="C:side of membrane"/>
    <property type="evidence" value="ECO:0007669"/>
    <property type="project" value="UniProtKB-KW"/>
</dbReference>
<dbReference type="Gene3D" id="3.90.150.10">
    <property type="entry name" value="Variant Surface Glycoprotein, subunit A domain 1"/>
    <property type="match status" value="1"/>
</dbReference>
<feature type="signal peptide" evidence="7">
    <location>
        <begin position="1"/>
        <end position="33"/>
    </location>
</feature>
<keyword evidence="6" id="KW-0449">Lipoprotein</keyword>
<evidence type="ECO:0000256" key="6">
    <source>
        <dbReference type="ARBA" id="ARBA00023288"/>
    </source>
</evidence>
<comment type="subcellular location">
    <subcellularLocation>
        <location evidence="1">Cell membrane</location>
        <topology evidence="1">Lipid-anchor</topology>
        <topology evidence="1">GPI-anchor</topology>
    </subcellularLocation>
</comment>
<dbReference type="AlphaFoldDB" id="M4SUY0"/>
<sequence length="449" mass="48302">MALQNRSPSRKQTAHLALTALLVLEAIPLTCDATHGALKNTEWKPVCELATELAKVPKLSIHKVQQMVNSATTSDKLAARLQLYATKNWQAPNAFTIRAIAIALKKKAANLNSELVTAVQLSIQRSKTTATLRGQILETMKVLGTVGNDGTTAFCLGDATAANSEHTKLKQAGCHTESWDVGNSPDAPTTTVISDTGFPNLAKTIGDLGSSHGNTKCGYFTAGADHQTARITGSTVPLLAGLWTVTSTETVTPTAATNLKGDGTRNSNDLVKAAHFDAVAARMLDTSSYTTDELQLIKKAAAKETLKPILSEMLMLTKKKTATTEAAREAERLIEANVPQTGNKIQELWNAIKTEKVIGEAKDSKEATEINNLADSATIHQNIVFYQNKITTDLLETEAENVQLKKANKITTKTPKRFAIPLGTPMKLDVAKQQDVILCLRIVKAKSVP</sequence>
<evidence type="ECO:0000313" key="9">
    <source>
        <dbReference type="EMBL" id="AGH60183.1"/>
    </source>
</evidence>
<dbReference type="VEuPathDB" id="TriTrypDB:Tb1125.5.5510"/>
<dbReference type="EMBL" id="KC612752">
    <property type="protein sequence ID" value="AGH60183.1"/>
    <property type="molecule type" value="Genomic_DNA"/>
</dbReference>
<keyword evidence="5" id="KW-0325">Glycoprotein</keyword>
<proteinExistence type="predicted"/>
<feature type="chain" id="PRO_5004057358" evidence="7">
    <location>
        <begin position="34"/>
        <end position="449"/>
    </location>
</feature>